<accession>A0A8S4NHE5</accession>
<name>A0A8S4NHE5_OWEFU</name>
<keyword evidence="3" id="KW-1185">Reference proteome</keyword>
<evidence type="ECO:0000313" key="3">
    <source>
        <dbReference type="Proteomes" id="UP000749559"/>
    </source>
</evidence>
<gene>
    <name evidence="2" type="ORF">OFUS_LOCUS7547</name>
</gene>
<protein>
    <recommendedName>
        <fullName evidence="1">Cartilage intermediate layer protein 1/2 C-terminal domain-containing protein</fullName>
    </recommendedName>
</protein>
<reference evidence="2" key="1">
    <citation type="submission" date="2022-03" db="EMBL/GenBank/DDBJ databases">
        <authorList>
            <person name="Martin C."/>
        </authorList>
    </citation>
    <scope>NUCLEOTIDE SEQUENCE</scope>
</reference>
<evidence type="ECO:0000259" key="1">
    <source>
        <dbReference type="Pfam" id="PF23599"/>
    </source>
</evidence>
<proteinExistence type="predicted"/>
<feature type="domain" description="Cartilage intermediate layer protein 1/2 C-terminal" evidence="1">
    <location>
        <begin position="2"/>
        <end position="130"/>
    </location>
</feature>
<dbReference type="Proteomes" id="UP000749559">
    <property type="component" value="Unassembled WGS sequence"/>
</dbReference>
<evidence type="ECO:0000313" key="2">
    <source>
        <dbReference type="EMBL" id="CAH1780913.1"/>
    </source>
</evidence>
<dbReference type="EMBL" id="CAIIXF020000004">
    <property type="protein sequence ID" value="CAH1780913.1"/>
    <property type="molecule type" value="Genomic_DNA"/>
</dbReference>
<dbReference type="AlphaFoldDB" id="A0A8S4NHE5"/>
<feature type="non-terminal residue" evidence="2">
    <location>
        <position position="1"/>
    </location>
</feature>
<sequence>HKIYGMRENITTNGFVCLEFKASGKYVVDIDAEGYPTTWDTDDTLVKIHAHGQRCSINNVTPDLRLKQVSHVTRNALYAFRLEANYLNAGDHIGLYRAEEDYDIQRDGNQLGPEKARAEALAACRCSSHNVKTCDHMVPTGAGIHISC</sequence>
<dbReference type="Pfam" id="PF23599">
    <property type="entry name" value="CILP_C"/>
    <property type="match status" value="1"/>
</dbReference>
<dbReference type="InterPro" id="IPR056258">
    <property type="entry name" value="CILP-1/2_C"/>
</dbReference>
<comment type="caution">
    <text evidence="2">The sequence shown here is derived from an EMBL/GenBank/DDBJ whole genome shotgun (WGS) entry which is preliminary data.</text>
</comment>
<organism evidence="2 3">
    <name type="scientific">Owenia fusiformis</name>
    <name type="common">Polychaete worm</name>
    <dbReference type="NCBI Taxonomy" id="6347"/>
    <lineage>
        <taxon>Eukaryota</taxon>
        <taxon>Metazoa</taxon>
        <taxon>Spiralia</taxon>
        <taxon>Lophotrochozoa</taxon>
        <taxon>Annelida</taxon>
        <taxon>Polychaeta</taxon>
        <taxon>Sedentaria</taxon>
        <taxon>Canalipalpata</taxon>
        <taxon>Sabellida</taxon>
        <taxon>Oweniida</taxon>
        <taxon>Oweniidae</taxon>
        <taxon>Owenia</taxon>
    </lineage>
</organism>